<organism evidence="2 3">
    <name type="scientific">Nesterenkonia salmonea</name>
    <dbReference type="NCBI Taxonomy" id="1804987"/>
    <lineage>
        <taxon>Bacteria</taxon>
        <taxon>Bacillati</taxon>
        <taxon>Actinomycetota</taxon>
        <taxon>Actinomycetes</taxon>
        <taxon>Micrococcales</taxon>
        <taxon>Micrococcaceae</taxon>
        <taxon>Nesterenkonia</taxon>
    </lineage>
</organism>
<dbReference type="AlphaFoldDB" id="A0A5R9BBA8"/>
<reference evidence="2 3" key="1">
    <citation type="submission" date="2019-05" db="EMBL/GenBank/DDBJ databases">
        <title>Nesterenkonia sp. GY074 isolated from the Southern Atlantic Ocean.</title>
        <authorList>
            <person name="Zhang G."/>
        </authorList>
    </citation>
    <scope>NUCLEOTIDE SEQUENCE [LARGE SCALE GENOMIC DNA]</scope>
    <source>
        <strain evidence="2 3">GY074</strain>
    </source>
</reference>
<evidence type="ECO:0008006" key="4">
    <source>
        <dbReference type="Google" id="ProtNLM"/>
    </source>
</evidence>
<dbReference type="OrthoDB" id="668782at2"/>
<sequence>MSTASTPSHILIHRYTPGTGPQEGSPELEAEMEVWDRIDKELRSTGQLVSGWALSDPSTTIGKPAEPTTSQTIFAIHALSAASDTEAESIAARMPHLEYGSTEIRKLMV</sequence>
<keyword evidence="3" id="KW-1185">Reference proteome</keyword>
<proteinExistence type="predicted"/>
<dbReference type="Gene3D" id="3.30.70.1060">
    <property type="entry name" value="Dimeric alpha+beta barrel"/>
    <property type="match status" value="1"/>
</dbReference>
<feature type="region of interest" description="Disordered" evidence="1">
    <location>
        <begin position="1"/>
        <end position="26"/>
    </location>
</feature>
<dbReference type="InterPro" id="IPR011008">
    <property type="entry name" value="Dimeric_a/b-barrel"/>
</dbReference>
<gene>
    <name evidence="2" type="ORF">FEF26_07250</name>
</gene>
<comment type="caution">
    <text evidence="2">The sequence shown here is derived from an EMBL/GenBank/DDBJ whole genome shotgun (WGS) entry which is preliminary data.</text>
</comment>
<protein>
    <recommendedName>
        <fullName evidence="4">YCII-related domain-containing protein</fullName>
    </recommendedName>
</protein>
<evidence type="ECO:0000256" key="1">
    <source>
        <dbReference type="SAM" id="MobiDB-lite"/>
    </source>
</evidence>
<evidence type="ECO:0000313" key="2">
    <source>
        <dbReference type="EMBL" id="TLP97564.1"/>
    </source>
</evidence>
<evidence type="ECO:0000313" key="3">
    <source>
        <dbReference type="Proteomes" id="UP000310458"/>
    </source>
</evidence>
<dbReference type="SUPFAM" id="SSF54909">
    <property type="entry name" value="Dimeric alpha+beta barrel"/>
    <property type="match status" value="1"/>
</dbReference>
<name>A0A5R9BBA8_9MICC</name>
<dbReference type="Proteomes" id="UP000310458">
    <property type="component" value="Unassembled WGS sequence"/>
</dbReference>
<dbReference type="EMBL" id="VAVZ01000016">
    <property type="protein sequence ID" value="TLP97564.1"/>
    <property type="molecule type" value="Genomic_DNA"/>
</dbReference>
<accession>A0A5R9BBA8</accession>
<dbReference type="RefSeq" id="WP_138252873.1">
    <property type="nucleotide sequence ID" value="NZ_VAVZ01000016.1"/>
</dbReference>